<feature type="coiled-coil region" evidence="1">
    <location>
        <begin position="304"/>
        <end position="341"/>
    </location>
</feature>
<dbReference type="Gene3D" id="1.20.1060.20">
    <property type="match status" value="1"/>
</dbReference>
<protein>
    <recommendedName>
        <fullName evidence="2">SMC hinge domain-containing protein</fullName>
    </recommendedName>
</protein>
<dbReference type="AlphaFoldDB" id="A0A1Y3BPW6"/>
<keyword evidence="1" id="KW-0175">Coiled coil</keyword>
<dbReference type="PANTHER" id="PTHR43977">
    <property type="entry name" value="STRUCTURAL MAINTENANCE OF CHROMOSOMES PROTEIN 3"/>
    <property type="match status" value="1"/>
</dbReference>
<feature type="domain" description="SMC hinge" evidence="2">
    <location>
        <begin position="145"/>
        <end position="260"/>
    </location>
</feature>
<keyword evidence="4" id="KW-1185">Reference proteome</keyword>
<dbReference type="GO" id="GO:0005694">
    <property type="term" value="C:chromosome"/>
    <property type="evidence" value="ECO:0007669"/>
    <property type="project" value="InterPro"/>
</dbReference>
<dbReference type="EMBL" id="MUJZ01006546">
    <property type="protein sequence ID" value="OTF82832.1"/>
    <property type="molecule type" value="Genomic_DNA"/>
</dbReference>
<reference evidence="3 4" key="1">
    <citation type="submission" date="2017-03" db="EMBL/GenBank/DDBJ databases">
        <title>Genome Survey of Euroglyphus maynei.</title>
        <authorList>
            <person name="Arlian L.G."/>
            <person name="Morgan M.S."/>
            <person name="Rider S.D."/>
        </authorList>
    </citation>
    <scope>NUCLEOTIDE SEQUENCE [LARGE SCALE GENOMIC DNA]</scope>
    <source>
        <strain evidence="3">Arlian Lab</strain>
        <tissue evidence="3">Whole body</tissue>
    </source>
</reference>
<dbReference type="GO" id="GO:0051276">
    <property type="term" value="P:chromosome organization"/>
    <property type="evidence" value="ECO:0007669"/>
    <property type="project" value="InterPro"/>
</dbReference>
<evidence type="ECO:0000259" key="2">
    <source>
        <dbReference type="Pfam" id="PF06470"/>
    </source>
</evidence>
<organism evidence="3 4">
    <name type="scientific">Euroglyphus maynei</name>
    <name type="common">Mayne's house dust mite</name>
    <dbReference type="NCBI Taxonomy" id="6958"/>
    <lineage>
        <taxon>Eukaryota</taxon>
        <taxon>Metazoa</taxon>
        <taxon>Ecdysozoa</taxon>
        <taxon>Arthropoda</taxon>
        <taxon>Chelicerata</taxon>
        <taxon>Arachnida</taxon>
        <taxon>Acari</taxon>
        <taxon>Acariformes</taxon>
        <taxon>Sarcoptiformes</taxon>
        <taxon>Astigmata</taxon>
        <taxon>Psoroptidia</taxon>
        <taxon>Analgoidea</taxon>
        <taxon>Pyroglyphidae</taxon>
        <taxon>Pyroglyphinae</taxon>
        <taxon>Euroglyphus</taxon>
    </lineage>
</organism>
<proteinExistence type="predicted"/>
<dbReference type="SUPFAM" id="SSF75553">
    <property type="entry name" value="Smc hinge domain"/>
    <property type="match status" value="1"/>
</dbReference>
<dbReference type="InterPro" id="IPR010935">
    <property type="entry name" value="SMC_hinge"/>
</dbReference>
<dbReference type="Pfam" id="PF06470">
    <property type="entry name" value="SMC_hinge"/>
    <property type="match status" value="1"/>
</dbReference>
<feature type="non-terminal residue" evidence="3">
    <location>
        <position position="1"/>
    </location>
</feature>
<dbReference type="OrthoDB" id="5575062at2759"/>
<feature type="coiled-coil region" evidence="1">
    <location>
        <begin position="10"/>
        <end position="52"/>
    </location>
</feature>
<dbReference type="Gene3D" id="3.30.70.1620">
    <property type="match status" value="1"/>
</dbReference>
<feature type="non-terminal residue" evidence="3">
    <location>
        <position position="413"/>
    </location>
</feature>
<dbReference type="Proteomes" id="UP000194236">
    <property type="component" value="Unassembled WGS sequence"/>
</dbReference>
<sequence length="413" mass="48344">RDLLIHERFLQPLNEQIEKLQQFIANQRNETLKDLKSKKSQLLKLMKKNADEKKSRLERLEPLKQELTDLTFTQNKIMSQLTVLQKESISLKNDVKDMENRLDLFGSVMTTKHSIEQVLETFRSKLNIGDDVDEEERQHAERIINGYHGQVIDFVDLIKPVNYAMEVLLKNNLFYHVVSDEKIAIELLDEISRLKLPGSFNFIAANRLPSSSTTNESSIERGLDNLCEPLFNCIRNKDPNNVEIENVLRHIFSGLYIGRSFHDCWTLFQKSRYCDFATLDGEMINGSGVIQKVKQNHSTKFELYQTLSANEKRLKEIREQIERLESDRDQILNENLEAHRQEILKSQELSSLQDWFHKQNEIELDSNESVLAEKLEQIDAQIELERNCLCSNETRLSCLIEEKNFWQQKSQSD</sequence>
<evidence type="ECO:0000313" key="3">
    <source>
        <dbReference type="EMBL" id="OTF82832.1"/>
    </source>
</evidence>
<evidence type="ECO:0000256" key="1">
    <source>
        <dbReference type="SAM" id="Coils"/>
    </source>
</evidence>
<name>A0A1Y3BPW6_EURMA</name>
<comment type="caution">
    <text evidence="3">The sequence shown here is derived from an EMBL/GenBank/DDBJ whole genome shotgun (WGS) entry which is preliminary data.</text>
</comment>
<dbReference type="InterPro" id="IPR036277">
    <property type="entry name" value="SMC_hinge_sf"/>
</dbReference>
<gene>
    <name evidence="3" type="ORF">BLA29_006093</name>
</gene>
<evidence type="ECO:0000313" key="4">
    <source>
        <dbReference type="Proteomes" id="UP000194236"/>
    </source>
</evidence>
<dbReference type="GO" id="GO:0005524">
    <property type="term" value="F:ATP binding"/>
    <property type="evidence" value="ECO:0007669"/>
    <property type="project" value="InterPro"/>
</dbReference>
<accession>A0A1Y3BPW6</accession>